<dbReference type="InterPro" id="IPR044852">
    <property type="entry name" value="WBP2-like"/>
</dbReference>
<feature type="compositionally biased region" description="Pro residues" evidence="1">
    <location>
        <begin position="189"/>
        <end position="205"/>
    </location>
</feature>
<dbReference type="GO" id="GO:0003713">
    <property type="term" value="F:transcription coactivator activity"/>
    <property type="evidence" value="ECO:0007669"/>
    <property type="project" value="InterPro"/>
</dbReference>
<keyword evidence="3" id="KW-1185">Reference proteome</keyword>
<dbReference type="Proteomes" id="UP000319663">
    <property type="component" value="Unassembled WGS sequence"/>
</dbReference>
<dbReference type="EMBL" id="VIFY01000250">
    <property type="protein sequence ID" value="TQB68121.1"/>
    <property type="molecule type" value="Genomic_DNA"/>
</dbReference>
<evidence type="ECO:0000313" key="2">
    <source>
        <dbReference type="EMBL" id="TQB68121.1"/>
    </source>
</evidence>
<organism evidence="2 3">
    <name type="scientific">Monascus purpureus</name>
    <name type="common">Red mold</name>
    <name type="synonym">Monascus anka</name>
    <dbReference type="NCBI Taxonomy" id="5098"/>
    <lineage>
        <taxon>Eukaryota</taxon>
        <taxon>Fungi</taxon>
        <taxon>Dikarya</taxon>
        <taxon>Ascomycota</taxon>
        <taxon>Pezizomycotina</taxon>
        <taxon>Eurotiomycetes</taxon>
        <taxon>Eurotiomycetidae</taxon>
        <taxon>Eurotiales</taxon>
        <taxon>Aspergillaceae</taxon>
        <taxon>Monascus</taxon>
    </lineage>
</organism>
<protein>
    <submittedName>
        <fullName evidence="2">Uncharacterized protein</fullName>
    </submittedName>
</protein>
<dbReference type="PANTHER" id="PTHR31606:SF1">
    <property type="entry name" value="WW DOMAIN BINDING PROTEIN 2, ISOFORM E"/>
    <property type="match status" value="1"/>
</dbReference>
<sequence>MLHDQEGFIPLPNERFIYKSPSRTSLSLQPLSSYTGKDPFSVQCSAGCVHLTNQRVIYLPAQKTEQFQSFSAPLLNIHDSHVSAPFFGPNVWTAVIQPVPGGGIPATLPAIQLKLTFKEGGAFDYHTNFERIKERLLQAVETSREGGLRTVDLSTVDLEELPAYEGPANGTTYTSQIHPDAGSEACPYNGPPPGAETEPLDPPPGYEEVQQQSVATELEERLRRSS</sequence>
<feature type="region of interest" description="Disordered" evidence="1">
    <location>
        <begin position="163"/>
        <end position="226"/>
    </location>
</feature>
<dbReference type="SUPFAM" id="SSF50729">
    <property type="entry name" value="PH domain-like"/>
    <property type="match status" value="1"/>
</dbReference>
<evidence type="ECO:0000313" key="3">
    <source>
        <dbReference type="Proteomes" id="UP000319663"/>
    </source>
</evidence>
<dbReference type="STRING" id="5098.A0A507QKG3"/>
<reference evidence="2 3" key="1">
    <citation type="submission" date="2019-06" db="EMBL/GenBank/DDBJ databases">
        <title>Wine fermentation using esterase from Monascus purpureus.</title>
        <authorList>
            <person name="Geng C."/>
            <person name="Zhang Y."/>
        </authorList>
    </citation>
    <scope>NUCLEOTIDE SEQUENCE [LARGE SCALE GENOMIC DNA]</scope>
    <source>
        <strain evidence="2">HQ1</strain>
    </source>
</reference>
<dbReference type="PANTHER" id="PTHR31606">
    <property type="entry name" value="WW DOMAIN BINDING PROTEIN 2, ISOFORM E"/>
    <property type="match status" value="1"/>
</dbReference>
<dbReference type="AlphaFoldDB" id="A0A507QKG3"/>
<proteinExistence type="predicted"/>
<dbReference type="CDD" id="cd13214">
    <property type="entry name" value="PH-GRAM_WBP2"/>
    <property type="match status" value="1"/>
</dbReference>
<dbReference type="GO" id="GO:0031490">
    <property type="term" value="F:chromatin DNA binding"/>
    <property type="evidence" value="ECO:0007669"/>
    <property type="project" value="TreeGrafter"/>
</dbReference>
<evidence type="ECO:0000256" key="1">
    <source>
        <dbReference type="SAM" id="MobiDB-lite"/>
    </source>
</evidence>
<gene>
    <name evidence="2" type="ORF">MPDQ_004008</name>
</gene>
<name>A0A507QKG3_MONPU</name>
<comment type="caution">
    <text evidence="2">The sequence shown here is derived from an EMBL/GenBank/DDBJ whole genome shotgun (WGS) entry which is preliminary data.</text>
</comment>
<accession>A0A507QKG3</accession>
<dbReference type="GO" id="GO:0005634">
    <property type="term" value="C:nucleus"/>
    <property type="evidence" value="ECO:0007669"/>
    <property type="project" value="TreeGrafter"/>
</dbReference>